<dbReference type="EMBL" id="CP011232">
    <property type="protein sequence ID" value="AKI98258.1"/>
    <property type="molecule type" value="Genomic_DNA"/>
</dbReference>
<dbReference type="KEGG" id="kpf:IX53_04390"/>
<dbReference type="AlphaFoldDB" id="A0A0G2ZHI0"/>
<accession>A0A0G2ZHI0</accession>
<name>A0A0G2ZHI0_9BACT</name>
<keyword evidence="2" id="KW-1185">Reference proteome</keyword>
<gene>
    <name evidence="1" type="ORF">IX53_04390</name>
</gene>
<dbReference type="PATRIC" id="fig|1330330.3.peg.880"/>
<dbReference type="Proteomes" id="UP000035159">
    <property type="component" value="Chromosome"/>
</dbReference>
<evidence type="ECO:0000313" key="1">
    <source>
        <dbReference type="EMBL" id="AKI98258.1"/>
    </source>
</evidence>
<proteinExistence type="predicted"/>
<evidence type="ECO:0000313" key="2">
    <source>
        <dbReference type="Proteomes" id="UP000035159"/>
    </source>
</evidence>
<reference evidence="1 2" key="1">
    <citation type="submission" date="2015-04" db="EMBL/GenBank/DDBJ databases">
        <title>Complete Genome Sequence of Kosmotoga pacifica SLHLJ1.</title>
        <authorList>
            <person name="Jiang L.J."/>
            <person name="Shao Z.Z."/>
            <person name="Jebbar M."/>
        </authorList>
    </citation>
    <scope>NUCLEOTIDE SEQUENCE [LARGE SCALE GENOMIC DNA]</scope>
    <source>
        <strain evidence="1 2">SLHLJ1</strain>
    </source>
</reference>
<sequence length="148" mass="16375">MTMRLKLMLVAVLFVFSYLYALGISVGIRLHGHIEPFFIVSINTGEFDIQLKNGFIFDDSGIALLVPGVFISKDFGSFRVHTGFEGFIQLEEKKCLLLGKIGANFGMTLGVGSLFLGGEFGLPINLPGEFFVKVKLRPIPTLTAYFEF</sequence>
<organism evidence="1 2">
    <name type="scientific">Kosmotoga pacifica</name>
    <dbReference type="NCBI Taxonomy" id="1330330"/>
    <lineage>
        <taxon>Bacteria</taxon>
        <taxon>Thermotogati</taxon>
        <taxon>Thermotogota</taxon>
        <taxon>Thermotogae</taxon>
        <taxon>Kosmotogales</taxon>
        <taxon>Kosmotogaceae</taxon>
        <taxon>Kosmotoga</taxon>
    </lineage>
</organism>
<protein>
    <submittedName>
        <fullName evidence="1">Uncharacterized protein</fullName>
    </submittedName>
</protein>